<dbReference type="Proteomes" id="UP001208692">
    <property type="component" value="Unassembled WGS sequence"/>
</dbReference>
<dbReference type="Proteomes" id="UP001207736">
    <property type="component" value="Unassembled WGS sequence"/>
</dbReference>
<evidence type="ECO:0000259" key="1">
    <source>
        <dbReference type="Pfam" id="PF13524"/>
    </source>
</evidence>
<feature type="domain" description="Spore protein YkvP/CgeB glycosyl transferase-like" evidence="1">
    <location>
        <begin position="191"/>
        <end position="290"/>
    </location>
</feature>
<accession>A0AAV5B099</accession>
<comment type="caution">
    <text evidence="2">The sequence shown here is derived from an EMBL/GenBank/DDBJ whole genome shotgun (WGS) entry which is preliminary data.</text>
</comment>
<proteinExistence type="predicted"/>
<dbReference type="Pfam" id="PF13524">
    <property type="entry name" value="Glyco_trans_1_2"/>
    <property type="match status" value="1"/>
</dbReference>
<protein>
    <recommendedName>
        <fullName evidence="1">Spore protein YkvP/CgeB glycosyl transferase-like domain-containing protein</fullName>
    </recommendedName>
</protein>
<keyword evidence="5" id="KW-1185">Reference proteome</keyword>
<evidence type="ECO:0000313" key="5">
    <source>
        <dbReference type="Proteomes" id="UP001208692"/>
    </source>
</evidence>
<dbReference type="RefSeq" id="WP_264845508.1">
    <property type="nucleotide sequence ID" value="NZ_BPMA01000012.1"/>
</dbReference>
<sequence>MKICLISFDFWDYDAHIVEFLKKKNIEAQHIKIGAVRHAHFGARLKNAFSKIFFRKNLKHQKRQQFVIDRLKELGHQDQILVLNPNVFDTETLQFIKENTNKLITFLYDNLERFPVQDKLHFFDKIYSFDDKDIEKYGFERLTNYNYLPFLSQKEQNPKKDVLYITSCDKKRIFQLGALIEKFKAFRLSFDIFVIGKKVWKNQLKNCFCKSEISFRRKRIQHKELPEIYRNTKAILDLMRKDQYGLSFRVFEAMALEKKIITDNEKIKNYDFYNPNNILVLNDDFSNLTKDFFQMPYQSLPQEVYEKYTLEKWVEKVFNLK</sequence>
<dbReference type="EMBL" id="BQKA01000033">
    <property type="protein sequence ID" value="GJM50752.1"/>
    <property type="molecule type" value="Genomic_DNA"/>
</dbReference>
<dbReference type="AlphaFoldDB" id="A0AAV5B099"/>
<reference evidence="2 5" key="1">
    <citation type="submission" date="2021-11" db="EMBL/GenBank/DDBJ databases">
        <title>Draft genome sequence of Capnocytophaga sp. strain KC07075 isolated from cat oral cavity.</title>
        <authorList>
            <person name="Suzuki M."/>
            <person name="Imaoka K."/>
            <person name="Kimura M."/>
            <person name="Morikawa S."/>
            <person name="Maeda K."/>
        </authorList>
    </citation>
    <scope>NUCLEOTIDE SEQUENCE</scope>
    <source>
        <strain evidence="2">KC07075</strain>
        <strain evidence="3 5">KC07079</strain>
    </source>
</reference>
<name>A0AAV5B099_9FLAO</name>
<organism evidence="2 4">
    <name type="scientific">Capnocytophaga catalasegens</name>
    <dbReference type="NCBI Taxonomy" id="1004260"/>
    <lineage>
        <taxon>Bacteria</taxon>
        <taxon>Pseudomonadati</taxon>
        <taxon>Bacteroidota</taxon>
        <taxon>Flavobacteriia</taxon>
        <taxon>Flavobacteriales</taxon>
        <taxon>Flavobacteriaceae</taxon>
        <taxon>Capnocytophaga</taxon>
    </lineage>
</organism>
<dbReference type="InterPro" id="IPR055259">
    <property type="entry name" value="YkvP/CgeB_Glyco_trans-like"/>
</dbReference>
<evidence type="ECO:0000313" key="4">
    <source>
        <dbReference type="Proteomes" id="UP001207736"/>
    </source>
</evidence>
<dbReference type="EMBL" id="BQKB01000007">
    <property type="protein sequence ID" value="GJM51905.1"/>
    <property type="molecule type" value="Genomic_DNA"/>
</dbReference>
<gene>
    <name evidence="2" type="primary">wbhW_2</name>
    <name evidence="2" type="ORF">RCZ15_17250</name>
    <name evidence="3" type="ORF">RCZ16_02230</name>
</gene>
<evidence type="ECO:0000313" key="2">
    <source>
        <dbReference type="EMBL" id="GJM50752.1"/>
    </source>
</evidence>
<dbReference type="Gene3D" id="3.40.50.2000">
    <property type="entry name" value="Glycogen Phosphorylase B"/>
    <property type="match status" value="1"/>
</dbReference>
<evidence type="ECO:0000313" key="3">
    <source>
        <dbReference type="EMBL" id="GJM51905.1"/>
    </source>
</evidence>